<dbReference type="InterPro" id="IPR027417">
    <property type="entry name" value="P-loop_NTPase"/>
</dbReference>
<dbReference type="InterPro" id="IPR014014">
    <property type="entry name" value="RNA_helicase_DEAD_Q_motif"/>
</dbReference>
<accession>A0A7N2LAU0</accession>
<evidence type="ECO:0000256" key="3">
    <source>
        <dbReference type="ARBA" id="ARBA00022806"/>
    </source>
</evidence>
<dbReference type="GO" id="GO:0016787">
    <property type="term" value="F:hydrolase activity"/>
    <property type="evidence" value="ECO:0007669"/>
    <property type="project" value="UniProtKB-KW"/>
</dbReference>
<evidence type="ECO:0000313" key="8">
    <source>
        <dbReference type="EnsemblPlants" id="QL03p069147:mrna"/>
    </source>
</evidence>
<evidence type="ECO:0000256" key="1">
    <source>
        <dbReference type="ARBA" id="ARBA00022741"/>
    </source>
</evidence>
<dbReference type="Proteomes" id="UP000594261">
    <property type="component" value="Chromosome 3"/>
</dbReference>
<dbReference type="SUPFAM" id="SSF52540">
    <property type="entry name" value="P-loop containing nucleoside triphosphate hydrolases"/>
    <property type="match status" value="1"/>
</dbReference>
<organism evidence="8 9">
    <name type="scientific">Quercus lobata</name>
    <name type="common">Valley oak</name>
    <dbReference type="NCBI Taxonomy" id="97700"/>
    <lineage>
        <taxon>Eukaryota</taxon>
        <taxon>Viridiplantae</taxon>
        <taxon>Streptophyta</taxon>
        <taxon>Embryophyta</taxon>
        <taxon>Tracheophyta</taxon>
        <taxon>Spermatophyta</taxon>
        <taxon>Magnoliopsida</taxon>
        <taxon>eudicotyledons</taxon>
        <taxon>Gunneridae</taxon>
        <taxon>Pentapetalae</taxon>
        <taxon>rosids</taxon>
        <taxon>fabids</taxon>
        <taxon>Fagales</taxon>
        <taxon>Fagaceae</taxon>
        <taxon>Quercus</taxon>
    </lineage>
</organism>
<name>A0A7N2LAU0_QUELO</name>
<dbReference type="GO" id="GO:0003724">
    <property type="term" value="F:RNA helicase activity"/>
    <property type="evidence" value="ECO:0007669"/>
    <property type="project" value="InterPro"/>
</dbReference>
<feature type="domain" description="DEAD-box RNA helicase Q" evidence="7">
    <location>
        <begin position="62"/>
        <end position="90"/>
    </location>
</feature>
<dbReference type="PROSITE" id="PS51195">
    <property type="entry name" value="Q_MOTIF"/>
    <property type="match status" value="1"/>
</dbReference>
<dbReference type="EnsemblPlants" id="QL03p069147:mrna">
    <property type="protein sequence ID" value="QL03p069147:mrna"/>
    <property type="gene ID" value="QL03p069147"/>
</dbReference>
<keyword evidence="1" id="KW-0547">Nucleotide-binding</keyword>
<feature type="short sequence motif" description="Q motif" evidence="5">
    <location>
        <begin position="62"/>
        <end position="90"/>
    </location>
</feature>
<dbReference type="Gene3D" id="3.40.50.300">
    <property type="entry name" value="P-loop containing nucleotide triphosphate hydrolases"/>
    <property type="match status" value="1"/>
</dbReference>
<keyword evidence="3" id="KW-0347">Helicase</keyword>
<reference evidence="8 9" key="1">
    <citation type="journal article" date="2016" name="G3 (Bethesda)">
        <title>First Draft Assembly and Annotation of the Genome of a California Endemic Oak Quercus lobata Nee (Fagaceae).</title>
        <authorList>
            <person name="Sork V.L."/>
            <person name="Fitz-Gibbon S.T."/>
            <person name="Puiu D."/>
            <person name="Crepeau M."/>
            <person name="Gugger P.F."/>
            <person name="Sherman R."/>
            <person name="Stevens K."/>
            <person name="Langley C.H."/>
            <person name="Pellegrini M."/>
            <person name="Salzberg S.L."/>
        </authorList>
    </citation>
    <scope>NUCLEOTIDE SEQUENCE [LARGE SCALE GENOMIC DNA]</scope>
    <source>
        <strain evidence="8 9">cv. SW786</strain>
    </source>
</reference>
<feature type="compositionally biased region" description="Acidic residues" evidence="6">
    <location>
        <begin position="1"/>
        <end position="12"/>
    </location>
</feature>
<proteinExistence type="predicted"/>
<keyword evidence="2" id="KW-0378">Hydrolase</keyword>
<feature type="region of interest" description="Disordered" evidence="6">
    <location>
        <begin position="1"/>
        <end position="50"/>
    </location>
</feature>
<dbReference type="EMBL" id="LRBV02000003">
    <property type="status" value="NOT_ANNOTATED_CDS"/>
    <property type="molecule type" value="Genomic_DNA"/>
</dbReference>
<evidence type="ECO:0000256" key="5">
    <source>
        <dbReference type="PROSITE-ProRule" id="PRU00552"/>
    </source>
</evidence>
<evidence type="ECO:0000259" key="7">
    <source>
        <dbReference type="PROSITE" id="PS51195"/>
    </source>
</evidence>
<evidence type="ECO:0000256" key="2">
    <source>
        <dbReference type="ARBA" id="ARBA00022801"/>
    </source>
</evidence>
<evidence type="ECO:0000313" key="9">
    <source>
        <dbReference type="Proteomes" id="UP000594261"/>
    </source>
</evidence>
<reference evidence="8" key="2">
    <citation type="submission" date="2021-01" db="UniProtKB">
        <authorList>
            <consortium name="EnsemblPlants"/>
        </authorList>
    </citation>
    <scope>IDENTIFICATION</scope>
</reference>
<dbReference type="AlphaFoldDB" id="A0A7N2LAU0"/>
<protein>
    <recommendedName>
        <fullName evidence="7">DEAD-box RNA helicase Q domain-containing protein</fullName>
    </recommendedName>
</protein>
<dbReference type="Gramene" id="QL03p069147:mrna">
    <property type="protein sequence ID" value="QL03p069147:mrna"/>
    <property type="gene ID" value="QL03p069147"/>
</dbReference>
<feature type="compositionally biased region" description="Basic and acidic residues" evidence="6">
    <location>
        <begin position="27"/>
        <end position="40"/>
    </location>
</feature>
<dbReference type="InParanoid" id="A0A7N2LAU0"/>
<evidence type="ECO:0000256" key="6">
    <source>
        <dbReference type="SAM" id="MobiDB-lite"/>
    </source>
</evidence>
<keyword evidence="9" id="KW-1185">Reference proteome</keyword>
<sequence length="315" mass="35863">MEEEAEVDEASEKDENLKTKKKKKKKTENEKENESHKGEEFPAVSNGKNDVEDELVDEAEYYAWNELRLHPLLMKSVYRLGFKEPIPIQKACIPAAAHQGKNQGIAKSSDSSLWGNQLPGCGKLGFGQNQGIAWSTGLKPQGNQLPGCNENRFWTEPRHCKSRTPSYGEQTTWMWKTRFWTGALHGPGPSLRGNQHLGFGRGIACPRAYGETGCTRFGQNQGIAWFMVPTRHCMVHRTPASGENQLPGCNETRFWTEPRHCMVHGLKPMGKPTTWMWKTRFWTEPRHCMVHGLKPMGKPTTWMWETRLWTEPGIA</sequence>
<evidence type="ECO:0000256" key="4">
    <source>
        <dbReference type="ARBA" id="ARBA00022840"/>
    </source>
</evidence>
<keyword evidence="4" id="KW-0067">ATP-binding</keyword>
<dbReference type="GO" id="GO:0005524">
    <property type="term" value="F:ATP binding"/>
    <property type="evidence" value="ECO:0007669"/>
    <property type="project" value="UniProtKB-KW"/>
</dbReference>